<accession>A0A1J3JQ63</accession>
<dbReference type="GO" id="GO:0006376">
    <property type="term" value="P:mRNA splice site recognition"/>
    <property type="evidence" value="ECO:0007669"/>
    <property type="project" value="InterPro"/>
</dbReference>
<dbReference type="AlphaFoldDB" id="A0A1J3JQ63"/>
<feature type="compositionally biased region" description="Basic and acidic residues" evidence="2">
    <location>
        <begin position="175"/>
        <end position="236"/>
    </location>
</feature>
<feature type="compositionally biased region" description="Basic residues" evidence="2">
    <location>
        <begin position="237"/>
        <end position="249"/>
    </location>
</feature>
<proteinExistence type="inferred from homology"/>
<evidence type="ECO:0000256" key="2">
    <source>
        <dbReference type="SAM" id="MobiDB-lite"/>
    </source>
</evidence>
<dbReference type="EMBL" id="GEVM01011452">
    <property type="protein sequence ID" value="JAU94486.1"/>
    <property type="molecule type" value="Transcribed_RNA"/>
</dbReference>
<dbReference type="PANTHER" id="PTHR12375">
    <property type="entry name" value="RNA-BINDING PROTEIN LUC7-RELATED"/>
    <property type="match status" value="1"/>
</dbReference>
<gene>
    <name evidence="3" type="ORF">MP_TR25739_c0_g1_i1_g.75161</name>
</gene>
<dbReference type="GO" id="GO:0005685">
    <property type="term" value="C:U1 snRNP"/>
    <property type="evidence" value="ECO:0007669"/>
    <property type="project" value="InterPro"/>
</dbReference>
<feature type="compositionally biased region" description="Pro residues" evidence="2">
    <location>
        <begin position="51"/>
        <end position="67"/>
    </location>
</feature>
<sequence>MKEADLHDLEGKTDLKIRALEQIEEMRTTRADQQAVLLLEAFNKDRASLPQPVPAQPPASALPPPDPRTQEMINEKLKKAEEFGEQGMVDEAQKALEEAEALKKLTVRREPAVDSTKYTAIDVRVTDQKLRLCDICGAFLSVYDSGRRLADHFGGKLHLGYMLVRDKLAELQEEKNKFRKERSKERNSKEREPSKDRERERGTSRERGRDYDRRSRDRDRYHDRDREQDRDYDRSHSRNRRRSRSRSRSRSRDRPRDYDRHRRHNRY</sequence>
<reference evidence="3" key="1">
    <citation type="submission" date="2016-07" db="EMBL/GenBank/DDBJ databases">
        <title>De novo transcriptome assembly of four accessions of the metal hyperaccumulator plant Noccaea caerulescens.</title>
        <authorList>
            <person name="Blande D."/>
            <person name="Halimaa P."/>
            <person name="Tervahauta A.I."/>
            <person name="Aarts M.G."/>
            <person name="Karenlampi S.O."/>
        </authorList>
    </citation>
    <scope>NUCLEOTIDE SEQUENCE</scope>
</reference>
<protein>
    <submittedName>
        <fullName evidence="3">Putative RNA-binding protein Luc7-like 1</fullName>
    </submittedName>
</protein>
<feature type="region of interest" description="Disordered" evidence="2">
    <location>
        <begin position="48"/>
        <end position="68"/>
    </location>
</feature>
<feature type="compositionally biased region" description="Basic and acidic residues" evidence="2">
    <location>
        <begin position="250"/>
        <end position="260"/>
    </location>
</feature>
<dbReference type="Pfam" id="PF03194">
    <property type="entry name" value="LUC7"/>
    <property type="match status" value="1"/>
</dbReference>
<dbReference type="InterPro" id="IPR004882">
    <property type="entry name" value="Luc7-rel"/>
</dbReference>
<feature type="region of interest" description="Disordered" evidence="2">
    <location>
        <begin position="175"/>
        <end position="267"/>
    </location>
</feature>
<name>A0A1J3JQ63_NOCCA</name>
<evidence type="ECO:0000256" key="1">
    <source>
        <dbReference type="ARBA" id="ARBA00005655"/>
    </source>
</evidence>
<dbReference type="GO" id="GO:0003729">
    <property type="term" value="F:mRNA binding"/>
    <property type="evidence" value="ECO:0007669"/>
    <property type="project" value="InterPro"/>
</dbReference>
<evidence type="ECO:0000313" key="3">
    <source>
        <dbReference type="EMBL" id="JAU94486.1"/>
    </source>
</evidence>
<organism evidence="3">
    <name type="scientific">Noccaea caerulescens</name>
    <name type="common">Alpine penny-cress</name>
    <name type="synonym">Thlaspi caerulescens</name>
    <dbReference type="NCBI Taxonomy" id="107243"/>
    <lineage>
        <taxon>Eukaryota</taxon>
        <taxon>Viridiplantae</taxon>
        <taxon>Streptophyta</taxon>
        <taxon>Embryophyta</taxon>
        <taxon>Tracheophyta</taxon>
        <taxon>Spermatophyta</taxon>
        <taxon>Magnoliopsida</taxon>
        <taxon>eudicotyledons</taxon>
        <taxon>Gunneridae</taxon>
        <taxon>Pentapetalae</taxon>
        <taxon>rosids</taxon>
        <taxon>malvids</taxon>
        <taxon>Brassicales</taxon>
        <taxon>Brassicaceae</taxon>
        <taxon>Coluteocarpeae</taxon>
        <taxon>Noccaea</taxon>
    </lineage>
</organism>
<comment type="similarity">
    <text evidence="1">Belongs to the Luc7 family.</text>
</comment>